<dbReference type="OrthoDB" id="4314727at2"/>
<dbReference type="EMBL" id="CP021744">
    <property type="protein sequence ID" value="ARZ68739.1"/>
    <property type="molecule type" value="Genomic_DNA"/>
</dbReference>
<evidence type="ECO:0000313" key="2">
    <source>
        <dbReference type="Proteomes" id="UP000195755"/>
    </source>
</evidence>
<evidence type="ECO:0000313" key="1">
    <source>
        <dbReference type="EMBL" id="ARZ68739.1"/>
    </source>
</evidence>
<dbReference type="KEGG" id="salj:SMD11_3095"/>
<reference evidence="1 2" key="1">
    <citation type="submission" date="2017-06" db="EMBL/GenBank/DDBJ databases">
        <title>Streptomyces albireticuli Genome sequencing and assembly.</title>
        <authorList>
            <person name="Wang Y."/>
            <person name="Du B."/>
            <person name="Ding Y."/>
            <person name="Liu H."/>
            <person name="Hou Q."/>
            <person name="Liu K."/>
            <person name="Yao L."/>
            <person name="Wang C."/>
        </authorList>
    </citation>
    <scope>NUCLEOTIDE SEQUENCE [LARGE SCALE GENOMIC DNA]</scope>
    <source>
        <strain evidence="1 2">MDJK11</strain>
    </source>
</reference>
<sequence length="80" mass="8811">MTTQTSPSGARSVQPQGSYHWIMTVELPGRMAKTLYGTWSPPAGASRHDVFMAIKQEMAADDPELGRANVMFFALEPNQL</sequence>
<protein>
    <submittedName>
        <fullName evidence="1">Uncharacterized protein</fullName>
    </submittedName>
</protein>
<organism evidence="1 2">
    <name type="scientific">Streptomyces albireticuli</name>
    <dbReference type="NCBI Taxonomy" id="1940"/>
    <lineage>
        <taxon>Bacteria</taxon>
        <taxon>Bacillati</taxon>
        <taxon>Actinomycetota</taxon>
        <taxon>Actinomycetes</taxon>
        <taxon>Kitasatosporales</taxon>
        <taxon>Streptomycetaceae</taxon>
        <taxon>Streptomyces</taxon>
    </lineage>
</organism>
<dbReference type="Proteomes" id="UP000195755">
    <property type="component" value="Chromosome"/>
</dbReference>
<dbReference type="RefSeq" id="WP_087926980.1">
    <property type="nucleotide sequence ID" value="NZ_CP021744.1"/>
</dbReference>
<accession>A0A1Z2L358</accession>
<gene>
    <name evidence="1" type="ORF">SMD11_3095</name>
</gene>
<name>A0A1Z2L358_9ACTN</name>
<proteinExistence type="predicted"/>
<dbReference type="AlphaFoldDB" id="A0A1Z2L358"/>